<dbReference type="AlphaFoldDB" id="A0A9D1AJG7"/>
<feature type="signal peptide" evidence="2">
    <location>
        <begin position="1"/>
        <end position="21"/>
    </location>
</feature>
<comment type="caution">
    <text evidence="3">The sequence shown here is derived from an EMBL/GenBank/DDBJ whole genome shotgun (WGS) entry which is preliminary data.</text>
</comment>
<evidence type="ECO:0000313" key="3">
    <source>
        <dbReference type="EMBL" id="HIR40269.1"/>
    </source>
</evidence>
<evidence type="ECO:0000256" key="2">
    <source>
        <dbReference type="SAM" id="SignalP"/>
    </source>
</evidence>
<feature type="compositionally biased region" description="Acidic residues" evidence="1">
    <location>
        <begin position="48"/>
        <end position="57"/>
    </location>
</feature>
<protein>
    <submittedName>
        <fullName evidence="3">DUF4854 domain-containing protein</fullName>
    </submittedName>
</protein>
<keyword evidence="2" id="KW-0732">Signal</keyword>
<dbReference type="EMBL" id="DVGY01000009">
    <property type="protein sequence ID" value="HIR40269.1"/>
    <property type="molecule type" value="Genomic_DNA"/>
</dbReference>
<reference evidence="3" key="1">
    <citation type="submission" date="2020-10" db="EMBL/GenBank/DDBJ databases">
        <authorList>
            <person name="Gilroy R."/>
        </authorList>
    </citation>
    <scope>NUCLEOTIDE SEQUENCE</scope>
    <source>
        <strain evidence="3">CHK184-25365</strain>
    </source>
</reference>
<dbReference type="Proteomes" id="UP000886749">
    <property type="component" value="Unassembled WGS sequence"/>
</dbReference>
<feature type="compositionally biased region" description="Low complexity" evidence="1">
    <location>
        <begin position="36"/>
        <end position="47"/>
    </location>
</feature>
<feature type="chain" id="PRO_5038513261" evidence="2">
    <location>
        <begin position="22"/>
        <end position="165"/>
    </location>
</feature>
<gene>
    <name evidence="3" type="ORF">IAB36_00360</name>
</gene>
<feature type="region of interest" description="Disordered" evidence="1">
    <location>
        <begin position="36"/>
        <end position="58"/>
    </location>
</feature>
<evidence type="ECO:0000313" key="4">
    <source>
        <dbReference type="Proteomes" id="UP000886749"/>
    </source>
</evidence>
<accession>A0A9D1AJG7</accession>
<reference evidence="3" key="2">
    <citation type="journal article" date="2021" name="PeerJ">
        <title>Extensive microbial diversity within the chicken gut microbiome revealed by metagenomics and culture.</title>
        <authorList>
            <person name="Gilroy R."/>
            <person name="Ravi A."/>
            <person name="Getino M."/>
            <person name="Pursley I."/>
            <person name="Horton D.L."/>
            <person name="Alikhan N.F."/>
            <person name="Baker D."/>
            <person name="Gharbi K."/>
            <person name="Hall N."/>
            <person name="Watson M."/>
            <person name="Adriaenssens E.M."/>
            <person name="Foster-Nyarko E."/>
            <person name="Jarju S."/>
            <person name="Secka A."/>
            <person name="Antonio M."/>
            <person name="Oren A."/>
            <person name="Chaudhuri R.R."/>
            <person name="La Ragione R."/>
            <person name="Hildebrand F."/>
            <person name="Pallen M.J."/>
        </authorList>
    </citation>
    <scope>NUCLEOTIDE SEQUENCE</scope>
    <source>
        <strain evidence="3">CHK184-25365</strain>
    </source>
</reference>
<sequence>MKGFKLFLIAAMAGCMVFAFTACMPAVNRQAAQNGFQGGTNQQQEESPAWEEEEEPEASGMTLADLVDQYGDTWEEIGSSDITDCKVSARGNTLIYAYTYLDQVDNRGNLVADAIEENLDDNAVTLTQQANTMANLVGEDIVIQMAYYNADGTLLLKKSFNGSCS</sequence>
<proteinExistence type="predicted"/>
<dbReference type="Pfam" id="PF16146">
    <property type="entry name" value="DUF4854"/>
    <property type="match status" value="1"/>
</dbReference>
<name>A0A9D1AJG7_9FIRM</name>
<dbReference type="PROSITE" id="PS51257">
    <property type="entry name" value="PROKAR_LIPOPROTEIN"/>
    <property type="match status" value="1"/>
</dbReference>
<dbReference type="InterPro" id="IPR032327">
    <property type="entry name" value="DUF4854"/>
</dbReference>
<organism evidence="3 4">
    <name type="scientific">Candidatus Egerieicola pullicola</name>
    <dbReference type="NCBI Taxonomy" id="2840775"/>
    <lineage>
        <taxon>Bacteria</taxon>
        <taxon>Bacillati</taxon>
        <taxon>Bacillota</taxon>
        <taxon>Clostridia</taxon>
        <taxon>Eubacteriales</taxon>
        <taxon>Oscillospiraceae</taxon>
        <taxon>Oscillospiraceae incertae sedis</taxon>
        <taxon>Candidatus Egerieicola</taxon>
    </lineage>
</organism>
<evidence type="ECO:0000256" key="1">
    <source>
        <dbReference type="SAM" id="MobiDB-lite"/>
    </source>
</evidence>